<dbReference type="InterPro" id="IPR036397">
    <property type="entry name" value="RNaseH_sf"/>
</dbReference>
<dbReference type="Gene3D" id="3.30.420.10">
    <property type="entry name" value="Ribonuclease H-like superfamily/Ribonuclease H"/>
    <property type="match status" value="1"/>
</dbReference>
<sequence>FLVRIVIGNNNFISVKHIKLTLTPTSQDELLYWKGRLYWYNASLHASIGMTSFKVVYGKDPPTLTRSNYDDVDNPESRDNILNQLKLNLEKAQRHMNIQHHYPHFNLEDTVAVNGGGNAMTTNKSHISKLVRGKGPGKGYAQIMGPRRSSRNRSQSLLLKDYVCKDAEG</sequence>
<keyword evidence="3" id="KW-1185">Reference proteome</keyword>
<reference evidence="2" key="1">
    <citation type="submission" date="2018-05" db="EMBL/GenBank/DDBJ databases">
        <title>Draft genome of Mucuna pruriens seed.</title>
        <authorList>
            <person name="Nnadi N.E."/>
            <person name="Vos R."/>
            <person name="Hasami M.H."/>
            <person name="Devisetty U.K."/>
            <person name="Aguiy J.C."/>
        </authorList>
    </citation>
    <scope>NUCLEOTIDE SEQUENCE [LARGE SCALE GENOMIC DNA]</scope>
    <source>
        <strain evidence="2">JCA_2017</strain>
    </source>
</reference>
<evidence type="ECO:0000313" key="3">
    <source>
        <dbReference type="Proteomes" id="UP000257109"/>
    </source>
</evidence>
<dbReference type="GO" id="GO:0003676">
    <property type="term" value="F:nucleic acid binding"/>
    <property type="evidence" value="ECO:0007669"/>
    <property type="project" value="InterPro"/>
</dbReference>
<feature type="region of interest" description="Disordered" evidence="1">
    <location>
        <begin position="129"/>
        <end position="156"/>
    </location>
</feature>
<protein>
    <submittedName>
        <fullName evidence="2">Uncharacterized protein</fullName>
    </submittedName>
</protein>
<dbReference type="Proteomes" id="UP000257109">
    <property type="component" value="Unassembled WGS sequence"/>
</dbReference>
<evidence type="ECO:0000256" key="1">
    <source>
        <dbReference type="SAM" id="MobiDB-lite"/>
    </source>
</evidence>
<organism evidence="2 3">
    <name type="scientific">Mucuna pruriens</name>
    <name type="common">Velvet bean</name>
    <name type="synonym">Dolichos pruriens</name>
    <dbReference type="NCBI Taxonomy" id="157652"/>
    <lineage>
        <taxon>Eukaryota</taxon>
        <taxon>Viridiplantae</taxon>
        <taxon>Streptophyta</taxon>
        <taxon>Embryophyta</taxon>
        <taxon>Tracheophyta</taxon>
        <taxon>Spermatophyta</taxon>
        <taxon>Magnoliopsida</taxon>
        <taxon>eudicotyledons</taxon>
        <taxon>Gunneridae</taxon>
        <taxon>Pentapetalae</taxon>
        <taxon>rosids</taxon>
        <taxon>fabids</taxon>
        <taxon>Fabales</taxon>
        <taxon>Fabaceae</taxon>
        <taxon>Papilionoideae</taxon>
        <taxon>50 kb inversion clade</taxon>
        <taxon>NPAAA clade</taxon>
        <taxon>indigoferoid/millettioid clade</taxon>
        <taxon>Phaseoleae</taxon>
        <taxon>Mucuna</taxon>
    </lineage>
</organism>
<feature type="non-terminal residue" evidence="2">
    <location>
        <position position="1"/>
    </location>
</feature>
<dbReference type="EMBL" id="QJKJ01010674">
    <property type="protein sequence ID" value="RDX73049.1"/>
    <property type="molecule type" value="Genomic_DNA"/>
</dbReference>
<accession>A0A371F425</accession>
<feature type="non-terminal residue" evidence="2">
    <location>
        <position position="169"/>
    </location>
</feature>
<gene>
    <name evidence="2" type="ORF">CR513_47393</name>
</gene>
<evidence type="ECO:0000313" key="2">
    <source>
        <dbReference type="EMBL" id="RDX73049.1"/>
    </source>
</evidence>
<name>A0A371F425_MUCPR</name>
<dbReference type="AlphaFoldDB" id="A0A371F425"/>
<comment type="caution">
    <text evidence="2">The sequence shown here is derived from an EMBL/GenBank/DDBJ whole genome shotgun (WGS) entry which is preliminary data.</text>
</comment>
<proteinExistence type="predicted"/>